<dbReference type="Proteomes" id="UP001634747">
    <property type="component" value="Unassembled WGS sequence"/>
</dbReference>
<keyword evidence="2" id="KW-1185">Reference proteome</keyword>
<evidence type="ECO:0000313" key="2">
    <source>
        <dbReference type="Proteomes" id="UP001634747"/>
    </source>
</evidence>
<sequence length="76" mass="8305">MLQPITGFHQDEQSDWVAELACGHAQHVRHDPPWQLRPWVVTPEGRAPMLGRTLPCKLCDAAESGPLPPASGDARA</sequence>
<accession>A0ABW9KP85</accession>
<proteinExistence type="predicted"/>
<comment type="caution">
    <text evidence="1">The sequence shown here is derived from an EMBL/GenBank/DDBJ whole genome shotgun (WGS) entry which is preliminary data.</text>
</comment>
<dbReference type="InterPro" id="IPR021948">
    <property type="entry name" value="DUF3565"/>
</dbReference>
<gene>
    <name evidence="1" type="ORF">ACK2TP_11130</name>
</gene>
<protein>
    <submittedName>
        <fullName evidence="1">DUF3565 domain-containing protein</fullName>
    </submittedName>
</protein>
<dbReference type="EMBL" id="JBJYXY010000001">
    <property type="protein sequence ID" value="MFN2976314.1"/>
    <property type="molecule type" value="Genomic_DNA"/>
</dbReference>
<dbReference type="RefSeq" id="WP_263412202.1">
    <property type="nucleotide sequence ID" value="NZ_BAABBH010000001.1"/>
</dbReference>
<organism evidence="1 2">
    <name type="scientific">Terriglobus aquaticus</name>
    <dbReference type="NCBI Taxonomy" id="940139"/>
    <lineage>
        <taxon>Bacteria</taxon>
        <taxon>Pseudomonadati</taxon>
        <taxon>Acidobacteriota</taxon>
        <taxon>Terriglobia</taxon>
        <taxon>Terriglobales</taxon>
        <taxon>Acidobacteriaceae</taxon>
        <taxon>Terriglobus</taxon>
    </lineage>
</organism>
<dbReference type="Pfam" id="PF12088">
    <property type="entry name" value="DUF3565"/>
    <property type="match status" value="1"/>
</dbReference>
<name>A0ABW9KP85_9BACT</name>
<evidence type="ECO:0000313" key="1">
    <source>
        <dbReference type="EMBL" id="MFN2976314.1"/>
    </source>
</evidence>
<reference evidence="1 2" key="1">
    <citation type="submission" date="2024-12" db="EMBL/GenBank/DDBJ databases">
        <authorList>
            <person name="Lee Y."/>
        </authorList>
    </citation>
    <scope>NUCLEOTIDE SEQUENCE [LARGE SCALE GENOMIC DNA]</scope>
    <source>
        <strain evidence="1 2">03SUJ4</strain>
    </source>
</reference>